<feature type="compositionally biased region" description="Low complexity" evidence="1">
    <location>
        <begin position="78"/>
        <end position="95"/>
    </location>
</feature>
<sequence>MPNETGSADADPIPRILGSTPPKPDRSTRTRQWVGIGTLTGAIALAAIAIPPLLATDETPPSGASETVDAPAPPSGAPEPAAATPDDTPAATVTPPARPSYTPTMATPDPQPPTSTTAPDTPPTTTAPAPAGTSRSATPAAPPPITVQAEDPDNLLGDGARMTACAACDGGARVRYLGTLTAYLDNPTAGRRTVTVDYTVNGDRELKISINGAAPTSHIVTGTDWNIPRTLRYTATVPAGRVSFTFFNDTGPSPDIDKLTIS</sequence>
<evidence type="ECO:0008006" key="5">
    <source>
        <dbReference type="Google" id="ProtNLM"/>
    </source>
</evidence>
<dbReference type="InterPro" id="IPR008979">
    <property type="entry name" value="Galactose-bd-like_sf"/>
</dbReference>
<protein>
    <recommendedName>
        <fullName evidence="5">CBM6 domain-containing protein</fullName>
    </recommendedName>
</protein>
<proteinExistence type="predicted"/>
<feature type="compositionally biased region" description="Low complexity" evidence="1">
    <location>
        <begin position="114"/>
        <end position="139"/>
    </location>
</feature>
<dbReference type="PRINTS" id="PR01217">
    <property type="entry name" value="PRICHEXTENSN"/>
</dbReference>
<gene>
    <name evidence="3" type="ORF">D2L64_04860</name>
</gene>
<dbReference type="RefSeq" id="WP_119573491.1">
    <property type="nucleotide sequence ID" value="NZ_QXEC01000003.1"/>
</dbReference>
<keyword evidence="4" id="KW-1185">Reference proteome</keyword>
<feature type="transmembrane region" description="Helical" evidence="2">
    <location>
        <begin position="33"/>
        <end position="54"/>
    </location>
</feature>
<keyword evidence="2" id="KW-0472">Membrane</keyword>
<evidence type="ECO:0000313" key="4">
    <source>
        <dbReference type="Proteomes" id="UP000283832"/>
    </source>
</evidence>
<dbReference type="OrthoDB" id="3399123at2"/>
<dbReference type="EMBL" id="QXEC01000003">
    <property type="protein sequence ID" value="RIV40197.1"/>
    <property type="molecule type" value="Genomic_DNA"/>
</dbReference>
<keyword evidence="2" id="KW-1133">Transmembrane helix</keyword>
<feature type="region of interest" description="Disordered" evidence="1">
    <location>
        <begin position="1"/>
        <end position="33"/>
    </location>
</feature>
<name>A0A418MYN8_9ACTN</name>
<keyword evidence="2" id="KW-0812">Transmembrane</keyword>
<organism evidence="3 4">
    <name type="scientific">Micromonospora radicis</name>
    <dbReference type="NCBI Taxonomy" id="1894971"/>
    <lineage>
        <taxon>Bacteria</taxon>
        <taxon>Bacillati</taxon>
        <taxon>Actinomycetota</taxon>
        <taxon>Actinomycetes</taxon>
        <taxon>Micromonosporales</taxon>
        <taxon>Micromonosporaceae</taxon>
        <taxon>Micromonospora</taxon>
    </lineage>
</organism>
<dbReference type="AlphaFoldDB" id="A0A418MYN8"/>
<evidence type="ECO:0000256" key="2">
    <source>
        <dbReference type="SAM" id="Phobius"/>
    </source>
</evidence>
<comment type="caution">
    <text evidence="3">The sequence shown here is derived from an EMBL/GenBank/DDBJ whole genome shotgun (WGS) entry which is preliminary data.</text>
</comment>
<reference evidence="3 4" key="1">
    <citation type="submission" date="2018-08" db="EMBL/GenBank/DDBJ databases">
        <title>Jishengella sp. nov., isolated from a root of Azadirachta indica A. Juss. var. siamensis Valenton.</title>
        <authorList>
            <person name="Kuncharoen N."/>
            <person name="Tanasupawat S."/>
            <person name="Kudo T."/>
            <person name="Ohkuma M."/>
        </authorList>
    </citation>
    <scope>NUCLEOTIDE SEQUENCE [LARGE SCALE GENOMIC DNA]</scope>
    <source>
        <strain evidence="3 4">AZ1-13</strain>
    </source>
</reference>
<dbReference type="Gene3D" id="2.60.120.260">
    <property type="entry name" value="Galactose-binding domain-like"/>
    <property type="match status" value="1"/>
</dbReference>
<evidence type="ECO:0000256" key="1">
    <source>
        <dbReference type="SAM" id="MobiDB-lite"/>
    </source>
</evidence>
<dbReference type="SUPFAM" id="SSF49785">
    <property type="entry name" value="Galactose-binding domain-like"/>
    <property type="match status" value="1"/>
</dbReference>
<accession>A0A418MYN8</accession>
<dbReference type="Proteomes" id="UP000283832">
    <property type="component" value="Unassembled WGS sequence"/>
</dbReference>
<evidence type="ECO:0000313" key="3">
    <source>
        <dbReference type="EMBL" id="RIV40197.1"/>
    </source>
</evidence>
<feature type="region of interest" description="Disordered" evidence="1">
    <location>
        <begin position="55"/>
        <end position="154"/>
    </location>
</feature>